<evidence type="ECO:0000313" key="2">
    <source>
        <dbReference type="EMBL" id="SFD93463.1"/>
    </source>
</evidence>
<proteinExistence type="predicted"/>
<gene>
    <name evidence="2" type="ORF">SAMN04487819_105196</name>
</gene>
<organism evidence="2 3">
    <name type="scientific">Actinopolyspora alba</name>
    <dbReference type="NCBI Taxonomy" id="673379"/>
    <lineage>
        <taxon>Bacteria</taxon>
        <taxon>Bacillati</taxon>
        <taxon>Actinomycetota</taxon>
        <taxon>Actinomycetes</taxon>
        <taxon>Actinopolysporales</taxon>
        <taxon>Actinopolysporaceae</taxon>
        <taxon>Actinopolyspora</taxon>
        <taxon>Actinopolyspora alba group</taxon>
    </lineage>
</organism>
<evidence type="ECO:0000313" key="3">
    <source>
        <dbReference type="Proteomes" id="UP000198716"/>
    </source>
</evidence>
<name>A0A1I1WJ50_9ACTN</name>
<dbReference type="RefSeq" id="WP_092926040.1">
    <property type="nucleotide sequence ID" value="NZ_FOMZ01000005.1"/>
</dbReference>
<protein>
    <submittedName>
        <fullName evidence="2">SCP1.201-like deaminase</fullName>
    </submittedName>
</protein>
<dbReference type="EMBL" id="FOMZ01000005">
    <property type="protein sequence ID" value="SFD93463.1"/>
    <property type="molecule type" value="Genomic_DNA"/>
</dbReference>
<dbReference type="Pfam" id="PF14428">
    <property type="entry name" value="DddA-like"/>
    <property type="match status" value="1"/>
</dbReference>
<evidence type="ECO:0000256" key="1">
    <source>
        <dbReference type="SAM" id="MobiDB-lite"/>
    </source>
</evidence>
<reference evidence="3" key="1">
    <citation type="submission" date="2016-10" db="EMBL/GenBank/DDBJ databases">
        <authorList>
            <person name="Varghese N."/>
            <person name="Submissions S."/>
        </authorList>
    </citation>
    <scope>NUCLEOTIDE SEQUENCE [LARGE SCALE GENOMIC DNA]</scope>
    <source>
        <strain evidence="3">DSM 45004</strain>
    </source>
</reference>
<dbReference type="AlphaFoldDB" id="A0A1I1WJ50"/>
<dbReference type="Proteomes" id="UP000198716">
    <property type="component" value="Unassembled WGS sequence"/>
</dbReference>
<dbReference type="InterPro" id="IPR032724">
    <property type="entry name" value="SCP1.201-like"/>
</dbReference>
<accession>A0A1I1WJ50</accession>
<feature type="region of interest" description="Disordered" evidence="1">
    <location>
        <begin position="86"/>
        <end position="114"/>
    </location>
</feature>
<keyword evidence="3" id="KW-1185">Reference proteome</keyword>
<sequence length="259" mass="28209">MSALEEVGQSLATTVTKATDAQEAIAAAGNAWNERGQKLTEHLSGTNNADAQHLLDQHETTAESMREAWRKITLALRAIQRYRTSIEGEPTPLEPTRPEAEPVPTPEPIKSPHGDSYPPRAAGLAEHLDKRVTSGVGEKTMGVGRFGDDGPPLPPMHSGMSKHYSQIIRERLKSAGLNPKWVDGHVEANFAALMIDGKQPHGELAINNVPCGIERQRSFPNTCDKALPCLLPEGYSLTVYGSRQDGSTFTKTYRGRVQP</sequence>